<proteinExistence type="predicted"/>
<keyword evidence="2" id="KW-1185">Reference proteome</keyword>
<dbReference type="InterPro" id="IPR010255">
    <property type="entry name" value="Haem_peroxidase_sf"/>
</dbReference>
<dbReference type="Proteomes" id="UP001416858">
    <property type="component" value="Unassembled WGS sequence"/>
</dbReference>
<dbReference type="Pfam" id="PF03098">
    <property type="entry name" value="An_peroxidase"/>
    <property type="match status" value="1"/>
</dbReference>
<name>A0ABP9VT89_9BACT</name>
<protein>
    <submittedName>
        <fullName evidence="1">Uncharacterized protein</fullName>
    </submittedName>
</protein>
<sequence length="127" mass="13263">MANPTLGASGSKLIRLAENDDADGIAEPAGKDRSSAREISNTLSAADIEGISSLRDLSSLVFLSSQFIDHDITLSLEPEDANDTAAFDIAVSSDDFLFDPLGSGEVSMQLIRSEFAEGTGTSLVNPA</sequence>
<gene>
    <name evidence="1" type="ORF">Rcae01_02894</name>
</gene>
<dbReference type="InterPro" id="IPR019791">
    <property type="entry name" value="Haem_peroxidase_animal"/>
</dbReference>
<organism evidence="1 2">
    <name type="scientific">Novipirellula caenicola</name>
    <dbReference type="NCBI Taxonomy" id="1536901"/>
    <lineage>
        <taxon>Bacteria</taxon>
        <taxon>Pseudomonadati</taxon>
        <taxon>Planctomycetota</taxon>
        <taxon>Planctomycetia</taxon>
        <taxon>Pirellulales</taxon>
        <taxon>Pirellulaceae</taxon>
        <taxon>Novipirellula</taxon>
    </lineage>
</organism>
<evidence type="ECO:0000313" key="1">
    <source>
        <dbReference type="EMBL" id="GAA5507438.1"/>
    </source>
</evidence>
<evidence type="ECO:0000313" key="2">
    <source>
        <dbReference type="Proteomes" id="UP001416858"/>
    </source>
</evidence>
<reference evidence="1 2" key="1">
    <citation type="submission" date="2024-02" db="EMBL/GenBank/DDBJ databases">
        <title>Rhodopirellula caenicola NBRC 110016.</title>
        <authorList>
            <person name="Ichikawa N."/>
            <person name="Katano-Makiyama Y."/>
            <person name="Hidaka K."/>
        </authorList>
    </citation>
    <scope>NUCLEOTIDE SEQUENCE [LARGE SCALE GENOMIC DNA]</scope>
    <source>
        <strain evidence="1 2">NBRC 110016</strain>
    </source>
</reference>
<dbReference type="SUPFAM" id="SSF48113">
    <property type="entry name" value="Heme-dependent peroxidases"/>
    <property type="match status" value="1"/>
</dbReference>
<comment type="caution">
    <text evidence="1">The sequence shown here is derived from an EMBL/GenBank/DDBJ whole genome shotgun (WGS) entry which is preliminary data.</text>
</comment>
<dbReference type="PROSITE" id="PS50292">
    <property type="entry name" value="PEROXIDASE_3"/>
    <property type="match status" value="1"/>
</dbReference>
<accession>A0ABP9VT89</accession>
<dbReference type="Gene3D" id="1.10.640.10">
    <property type="entry name" value="Haem peroxidase domain superfamily, animal type"/>
    <property type="match status" value="1"/>
</dbReference>
<dbReference type="EMBL" id="BAABRO010000005">
    <property type="protein sequence ID" value="GAA5507438.1"/>
    <property type="molecule type" value="Genomic_DNA"/>
</dbReference>
<dbReference type="InterPro" id="IPR037120">
    <property type="entry name" value="Haem_peroxidase_sf_animal"/>
</dbReference>